<keyword evidence="2 5" id="KW-0812">Transmembrane</keyword>
<dbReference type="InterPro" id="IPR036259">
    <property type="entry name" value="MFS_trans_sf"/>
</dbReference>
<dbReference type="CDD" id="cd17393">
    <property type="entry name" value="MFS_MosC_like"/>
    <property type="match status" value="1"/>
</dbReference>
<sequence>MARAAVFTVFGLNGFLLAMWVVHIPVITDRTGVSHSTLGMFILVMAGAGIVGMRLAGPLADRFGSRRLVGAAAVTASLAVLGPGFATGPVWLALALAGFGFGNGALDVSMNAQAVHVERAYRRPIMSAFHALFSCGGLVGSLVGAATLRAGWDVRVTLIAASALCLCAVAASVPRLLADTRATAKTEPDNVAEPHPDEVAATDSARRRKVLALAMIAFAALLTEGVAADWSTLQMGEHLGVGAATAALAFGAFSVTMTVGRFAADRVSARFGPVAVVRYGALFSALGLAVIMLSTWVPLSLLGWALCGLGLSGMVPQIFTAAGNLGTSTAATDMARVFAIGYLGLLAGPAIIGWLTELIPLTAAFGVPMIAIALSGWKAHVVAPAQALTRTEKVTDAGVSDDVH</sequence>
<evidence type="ECO:0000259" key="6">
    <source>
        <dbReference type="PROSITE" id="PS50850"/>
    </source>
</evidence>
<feature type="transmembrane region" description="Helical" evidence="5">
    <location>
        <begin position="7"/>
        <end position="26"/>
    </location>
</feature>
<proteinExistence type="predicted"/>
<dbReference type="InterPro" id="IPR011701">
    <property type="entry name" value="MFS"/>
</dbReference>
<evidence type="ECO:0000256" key="5">
    <source>
        <dbReference type="SAM" id="Phobius"/>
    </source>
</evidence>
<feature type="transmembrane region" description="Helical" evidence="5">
    <location>
        <begin position="158"/>
        <end position="178"/>
    </location>
</feature>
<evidence type="ECO:0000313" key="7">
    <source>
        <dbReference type="EMBL" id="RBO85541.1"/>
    </source>
</evidence>
<dbReference type="EMBL" id="QNRE01000014">
    <property type="protein sequence ID" value="RBO85541.1"/>
    <property type="molecule type" value="Genomic_DNA"/>
</dbReference>
<keyword evidence="8" id="KW-1185">Reference proteome</keyword>
<dbReference type="InterPro" id="IPR020846">
    <property type="entry name" value="MFS_dom"/>
</dbReference>
<comment type="subcellular location">
    <subcellularLocation>
        <location evidence="1">Cell membrane</location>
        <topology evidence="1">Multi-pass membrane protein</topology>
    </subcellularLocation>
</comment>
<feature type="transmembrane region" description="Helical" evidence="5">
    <location>
        <begin position="131"/>
        <end position="152"/>
    </location>
</feature>
<dbReference type="GO" id="GO:0022857">
    <property type="term" value="F:transmembrane transporter activity"/>
    <property type="evidence" value="ECO:0007669"/>
    <property type="project" value="InterPro"/>
</dbReference>
<protein>
    <submittedName>
        <fullName evidence="7">Fucose permease</fullName>
    </submittedName>
</protein>
<dbReference type="SUPFAM" id="SSF103473">
    <property type="entry name" value="MFS general substrate transporter"/>
    <property type="match status" value="1"/>
</dbReference>
<feature type="transmembrane region" description="Helical" evidence="5">
    <location>
        <begin position="240"/>
        <end position="264"/>
    </location>
</feature>
<evidence type="ECO:0000256" key="4">
    <source>
        <dbReference type="ARBA" id="ARBA00023136"/>
    </source>
</evidence>
<accession>A0A366D666</accession>
<dbReference type="PROSITE" id="PS50850">
    <property type="entry name" value="MFS"/>
    <property type="match status" value="1"/>
</dbReference>
<feature type="transmembrane region" description="Helical" evidence="5">
    <location>
        <begin position="302"/>
        <end position="322"/>
    </location>
</feature>
<feature type="transmembrane region" description="Helical" evidence="5">
    <location>
        <begin position="91"/>
        <end position="110"/>
    </location>
</feature>
<feature type="transmembrane region" description="Helical" evidence="5">
    <location>
        <begin position="68"/>
        <end position="85"/>
    </location>
</feature>
<dbReference type="STRING" id="1210090.GCA_001613185_03791"/>
<comment type="caution">
    <text evidence="7">The sequence shown here is derived from an EMBL/GenBank/DDBJ whole genome shotgun (WGS) entry which is preliminary data.</text>
</comment>
<feature type="transmembrane region" description="Helical" evidence="5">
    <location>
        <begin position="210"/>
        <end position="228"/>
    </location>
</feature>
<evidence type="ECO:0000313" key="8">
    <source>
        <dbReference type="Proteomes" id="UP000252586"/>
    </source>
</evidence>
<feature type="transmembrane region" description="Helical" evidence="5">
    <location>
        <begin position="38"/>
        <end position="56"/>
    </location>
</feature>
<dbReference type="PANTHER" id="PTHR23514">
    <property type="entry name" value="BYPASS OF STOP CODON PROTEIN 6"/>
    <property type="match status" value="1"/>
</dbReference>
<keyword evidence="3 5" id="KW-1133">Transmembrane helix</keyword>
<reference evidence="7 8" key="1">
    <citation type="submission" date="2018-06" db="EMBL/GenBank/DDBJ databases">
        <title>Genomic Encyclopedia of Type Strains, Phase IV (KMG-IV): sequencing the most valuable type-strain genomes for metagenomic binning, comparative biology and taxonomic classification.</title>
        <authorList>
            <person name="Goeker M."/>
        </authorList>
    </citation>
    <scope>NUCLEOTIDE SEQUENCE [LARGE SCALE GENOMIC DNA]</scope>
    <source>
        <strain evidence="7 8">DSM 44599</strain>
    </source>
</reference>
<name>A0A366D666_9NOCA</name>
<evidence type="ECO:0000256" key="2">
    <source>
        <dbReference type="ARBA" id="ARBA00022692"/>
    </source>
</evidence>
<gene>
    <name evidence="7" type="ORF">DFR74_11482</name>
</gene>
<evidence type="ECO:0000256" key="1">
    <source>
        <dbReference type="ARBA" id="ARBA00004651"/>
    </source>
</evidence>
<feature type="domain" description="Major facilitator superfamily (MFS) profile" evidence="6">
    <location>
        <begin position="1"/>
        <end position="387"/>
    </location>
</feature>
<dbReference type="InterPro" id="IPR051788">
    <property type="entry name" value="MFS_Transporter"/>
</dbReference>
<dbReference type="Proteomes" id="UP000252586">
    <property type="component" value="Unassembled WGS sequence"/>
</dbReference>
<dbReference type="AlphaFoldDB" id="A0A366D666"/>
<feature type="transmembrane region" description="Helical" evidence="5">
    <location>
        <begin position="276"/>
        <end position="296"/>
    </location>
</feature>
<feature type="transmembrane region" description="Helical" evidence="5">
    <location>
        <begin position="358"/>
        <end position="377"/>
    </location>
</feature>
<feature type="transmembrane region" description="Helical" evidence="5">
    <location>
        <begin position="334"/>
        <end position="352"/>
    </location>
</feature>
<organism evidence="7 8">
    <name type="scientific">Nocardia puris</name>
    <dbReference type="NCBI Taxonomy" id="208602"/>
    <lineage>
        <taxon>Bacteria</taxon>
        <taxon>Bacillati</taxon>
        <taxon>Actinomycetota</taxon>
        <taxon>Actinomycetes</taxon>
        <taxon>Mycobacteriales</taxon>
        <taxon>Nocardiaceae</taxon>
        <taxon>Nocardia</taxon>
    </lineage>
</organism>
<dbReference type="Pfam" id="PF07690">
    <property type="entry name" value="MFS_1"/>
    <property type="match status" value="1"/>
</dbReference>
<dbReference type="PANTHER" id="PTHR23514:SF13">
    <property type="entry name" value="INNER MEMBRANE PROTEIN YBJJ"/>
    <property type="match status" value="1"/>
</dbReference>
<dbReference type="Gene3D" id="1.20.1250.20">
    <property type="entry name" value="MFS general substrate transporter like domains"/>
    <property type="match status" value="2"/>
</dbReference>
<keyword evidence="4 5" id="KW-0472">Membrane</keyword>
<evidence type="ECO:0000256" key="3">
    <source>
        <dbReference type="ARBA" id="ARBA00022989"/>
    </source>
</evidence>
<dbReference type="GO" id="GO:0005886">
    <property type="term" value="C:plasma membrane"/>
    <property type="evidence" value="ECO:0007669"/>
    <property type="project" value="UniProtKB-SubCell"/>
</dbReference>